<keyword evidence="4" id="KW-1185">Reference proteome</keyword>
<proteinExistence type="predicted"/>
<comment type="caution">
    <text evidence="3">The sequence shown here is derived from an EMBL/GenBank/DDBJ whole genome shotgun (WGS) entry which is preliminary data.</text>
</comment>
<dbReference type="Proteomes" id="UP001589647">
    <property type="component" value="Unassembled WGS sequence"/>
</dbReference>
<evidence type="ECO:0000256" key="1">
    <source>
        <dbReference type="SAM" id="MobiDB-lite"/>
    </source>
</evidence>
<evidence type="ECO:0000313" key="4">
    <source>
        <dbReference type="Proteomes" id="UP001589647"/>
    </source>
</evidence>
<feature type="transmembrane region" description="Helical" evidence="2">
    <location>
        <begin position="49"/>
        <end position="70"/>
    </location>
</feature>
<name>A0ABV5IBK1_9ACTN</name>
<reference evidence="3 4" key="1">
    <citation type="submission" date="2024-09" db="EMBL/GenBank/DDBJ databases">
        <authorList>
            <person name="Sun Q."/>
            <person name="Mori K."/>
        </authorList>
    </citation>
    <scope>NUCLEOTIDE SEQUENCE [LARGE SCALE GENOMIC DNA]</scope>
    <source>
        <strain evidence="3 4">CCM 3426</strain>
    </source>
</reference>
<organism evidence="3 4">
    <name type="scientific">Nonomuraea spiralis</name>
    <dbReference type="NCBI Taxonomy" id="46182"/>
    <lineage>
        <taxon>Bacteria</taxon>
        <taxon>Bacillati</taxon>
        <taxon>Actinomycetota</taxon>
        <taxon>Actinomycetes</taxon>
        <taxon>Streptosporangiales</taxon>
        <taxon>Streptosporangiaceae</taxon>
        <taxon>Nonomuraea</taxon>
    </lineage>
</organism>
<keyword evidence="2" id="KW-1133">Transmembrane helix</keyword>
<evidence type="ECO:0000313" key="3">
    <source>
        <dbReference type="EMBL" id="MFB9201498.1"/>
    </source>
</evidence>
<accession>A0ABV5IBK1</accession>
<keyword evidence="2" id="KW-0472">Membrane</keyword>
<protein>
    <submittedName>
        <fullName evidence="3">DUF3040 domain-containing protein</fullName>
    </submittedName>
</protein>
<dbReference type="Pfam" id="PF11239">
    <property type="entry name" value="DUF3040"/>
    <property type="match status" value="1"/>
</dbReference>
<gene>
    <name evidence="3" type="ORF">ACFFV7_09870</name>
</gene>
<feature type="region of interest" description="Disordered" evidence="1">
    <location>
        <begin position="73"/>
        <end position="95"/>
    </location>
</feature>
<keyword evidence="2" id="KW-0812">Transmembrane</keyword>
<dbReference type="InterPro" id="IPR021401">
    <property type="entry name" value="DUF3040"/>
</dbReference>
<evidence type="ECO:0000256" key="2">
    <source>
        <dbReference type="SAM" id="Phobius"/>
    </source>
</evidence>
<dbReference type="RefSeq" id="WP_189649902.1">
    <property type="nucleotide sequence ID" value="NZ_BMRC01000011.1"/>
</dbReference>
<sequence length="95" mass="10923">MSLSDRERRILAEIEQDLRWQDRDFACRIDALNAKPARRRRCPVTRREMAFVLIIVVAMSLLSAVVFVAAGRPRTPPAPRPTREVVTTSPQVTWH</sequence>
<dbReference type="EMBL" id="JBHMEI010000005">
    <property type="protein sequence ID" value="MFB9201498.1"/>
    <property type="molecule type" value="Genomic_DNA"/>
</dbReference>